<evidence type="ECO:0000256" key="1">
    <source>
        <dbReference type="ARBA" id="ARBA00004651"/>
    </source>
</evidence>
<feature type="transmembrane region" description="Helical" evidence="6">
    <location>
        <begin position="59"/>
        <end position="79"/>
    </location>
</feature>
<evidence type="ECO:0000313" key="7">
    <source>
        <dbReference type="EMBL" id="KGM96499.1"/>
    </source>
</evidence>
<evidence type="ECO:0000256" key="3">
    <source>
        <dbReference type="ARBA" id="ARBA00022692"/>
    </source>
</evidence>
<feature type="transmembrane region" description="Helical" evidence="6">
    <location>
        <begin position="30"/>
        <end position="47"/>
    </location>
</feature>
<gene>
    <name evidence="7" type="ORF">Z968_06225</name>
</gene>
<reference evidence="7 8" key="1">
    <citation type="submission" date="2014-01" db="EMBL/GenBank/DDBJ databases">
        <title>Plasmidome dynamics in the species complex Clostridium novyi sensu lato converts strains of independent lineages into distinctly different pathogens.</title>
        <authorList>
            <person name="Skarin H."/>
            <person name="Segerman B."/>
        </authorList>
    </citation>
    <scope>NUCLEOTIDE SEQUENCE [LARGE SCALE GENOMIC DNA]</scope>
    <source>
        <strain evidence="7 8">4552</strain>
    </source>
</reference>
<dbReference type="Proteomes" id="UP000030012">
    <property type="component" value="Unassembled WGS sequence"/>
</dbReference>
<keyword evidence="4 6" id="KW-1133">Transmembrane helix</keyword>
<accession>A0A0A0I516</accession>
<dbReference type="InterPro" id="IPR005538">
    <property type="entry name" value="LrgA/CidA"/>
</dbReference>
<dbReference type="GO" id="GO:0005886">
    <property type="term" value="C:plasma membrane"/>
    <property type="evidence" value="ECO:0007669"/>
    <property type="project" value="UniProtKB-SubCell"/>
</dbReference>
<evidence type="ECO:0000256" key="5">
    <source>
        <dbReference type="ARBA" id="ARBA00023136"/>
    </source>
</evidence>
<evidence type="ECO:0000313" key="8">
    <source>
        <dbReference type="Proteomes" id="UP000030012"/>
    </source>
</evidence>
<evidence type="ECO:0000256" key="4">
    <source>
        <dbReference type="ARBA" id="ARBA00022989"/>
    </source>
</evidence>
<feature type="transmembrane region" description="Helical" evidence="6">
    <location>
        <begin position="7"/>
        <end position="24"/>
    </location>
</feature>
<dbReference type="OrthoDB" id="3176438at2"/>
<keyword evidence="5 6" id="KW-0472">Membrane</keyword>
<keyword evidence="3 6" id="KW-0812">Transmembrane</keyword>
<keyword evidence="7" id="KW-0378">Hydrolase</keyword>
<dbReference type="PANTHER" id="PTHR33931">
    <property type="entry name" value="HOLIN-LIKE PROTEIN CIDA-RELATED"/>
    <property type="match status" value="1"/>
</dbReference>
<organism evidence="7 8">
    <name type="scientific">Clostridium novyi A str. 4552</name>
    <dbReference type="NCBI Taxonomy" id="1444289"/>
    <lineage>
        <taxon>Bacteria</taxon>
        <taxon>Bacillati</taxon>
        <taxon>Bacillota</taxon>
        <taxon>Clostridia</taxon>
        <taxon>Eubacteriales</taxon>
        <taxon>Clostridiaceae</taxon>
        <taxon>Clostridium</taxon>
    </lineage>
</organism>
<comment type="subcellular location">
    <subcellularLocation>
        <location evidence="1">Cell membrane</location>
        <topology evidence="1">Multi-pass membrane protein</topology>
    </subcellularLocation>
</comment>
<keyword evidence="2" id="KW-1003">Cell membrane</keyword>
<dbReference type="Pfam" id="PF03788">
    <property type="entry name" value="LrgA"/>
    <property type="match status" value="1"/>
</dbReference>
<comment type="caution">
    <text evidence="7">The sequence shown here is derived from an EMBL/GenBank/DDBJ whole genome shotgun (WGS) entry which is preliminary data.</text>
</comment>
<proteinExistence type="predicted"/>
<dbReference type="RefSeq" id="WP_003368111.1">
    <property type="nucleotide sequence ID" value="NZ_JENJ01000021.1"/>
</dbReference>
<dbReference type="AlphaFoldDB" id="A0A0A0I516"/>
<feature type="transmembrane region" description="Helical" evidence="6">
    <location>
        <begin position="85"/>
        <end position="107"/>
    </location>
</feature>
<name>A0A0A0I516_CLONO</name>
<dbReference type="EMBL" id="JENJ01000021">
    <property type="protein sequence ID" value="KGM96499.1"/>
    <property type="molecule type" value="Genomic_DNA"/>
</dbReference>
<evidence type="ECO:0000256" key="6">
    <source>
        <dbReference type="SAM" id="Phobius"/>
    </source>
</evidence>
<dbReference type="GO" id="GO:0016787">
    <property type="term" value="F:hydrolase activity"/>
    <property type="evidence" value="ECO:0007669"/>
    <property type="project" value="UniProtKB-KW"/>
</dbReference>
<evidence type="ECO:0000256" key="2">
    <source>
        <dbReference type="ARBA" id="ARBA00022475"/>
    </source>
</evidence>
<dbReference type="PANTHER" id="PTHR33931:SF2">
    <property type="entry name" value="HOLIN-LIKE PROTEIN CIDA"/>
    <property type="match status" value="1"/>
</dbReference>
<sequence length="116" mass="12555">MKLLRQAALVLGLYFLGQIIQHAFSLPVPGSVIGMLILLILLCTGIIKVEMIEEISNFLLDNLAFFFVPAGVGLLASFSILKGKIFAIVSISIISTVIIIACTGIIVEFMMKGRTK</sequence>
<protein>
    <submittedName>
        <fullName evidence="7">Murein hydrolase transporter LrgA</fullName>
    </submittedName>
</protein>